<dbReference type="PANTHER" id="PTHR14659">
    <property type="entry name" value="ALPHA- AND GAMMA-ADAPTIN-BINDING PROTEIN P34"/>
    <property type="match status" value="1"/>
</dbReference>
<evidence type="ECO:0008006" key="3">
    <source>
        <dbReference type="Google" id="ProtNLM"/>
    </source>
</evidence>
<dbReference type="PANTHER" id="PTHR14659:SF1">
    <property type="entry name" value="ALPHA- AND GAMMA-ADAPTIN-BINDING PROTEIN P34"/>
    <property type="match status" value="1"/>
</dbReference>
<sequence>MADILGAEDLLVEVTADDAVRFYPWTIDNKYYSADINLCVVPNKCLVTAEVAESVQALVVYFDSTQKSGLDSVSSWLPLAEAWLPEVMILVCDRVCENGVNRQKAQEWCIKHGFELVELSPEELPEEDDDFPESTGVKRIIQALNANVWSNVVMKNDRNQGFSLLSSLAGANHSIGSAEMRHSEQPRLPAAARTESLLDHRGGASNTTDAQADSIVDPMLDLDIQELASLTTGGGDLENFERLFSKLKEMKDKAATLPHEQRKLHAEKVAEGKEIQHPPEASRHTIPLAFVSTLGLLPEHPLWAHLFGALCRRNGTRPEPGCLPLGGMQFNLGARK</sequence>
<dbReference type="Gene3D" id="3.40.50.11960">
    <property type="match status" value="1"/>
</dbReference>
<dbReference type="GeneTree" id="ENSGT00390000007218"/>
<accession>A0ABI8AFM5</accession>
<keyword evidence="2" id="KW-1185">Reference proteome</keyword>
<dbReference type="Ensembl" id="ENSFCTT00005084997.1">
    <property type="protein sequence ID" value="ENSFCTP00005058048.1"/>
    <property type="gene ID" value="ENSFCTG00005030426.1"/>
</dbReference>
<name>A0ABI8AFM5_FELCA</name>
<dbReference type="InterPro" id="IPR019341">
    <property type="entry name" value="Alpha/Gamma-adaptin-bd_p34"/>
</dbReference>
<reference evidence="1 2" key="1">
    <citation type="submission" date="2021-02" db="EMBL/GenBank/DDBJ databases">
        <title>Safari Cat Assemblies.</title>
        <authorList>
            <person name="Bredemeyer K.R."/>
            <person name="Murphy W.J."/>
        </authorList>
    </citation>
    <scope>NUCLEOTIDE SEQUENCE [LARGE SCALE GENOMIC DNA]</scope>
</reference>
<reference evidence="1" key="3">
    <citation type="submission" date="2025-09" db="UniProtKB">
        <authorList>
            <consortium name="Ensembl"/>
        </authorList>
    </citation>
    <scope>IDENTIFICATION</scope>
    <source>
        <strain evidence="1">breed Abyssinian</strain>
    </source>
</reference>
<dbReference type="Proteomes" id="UP000823872">
    <property type="component" value="Chromosome B3"/>
</dbReference>
<reference evidence="1" key="2">
    <citation type="submission" date="2025-08" db="UniProtKB">
        <authorList>
            <consortium name="Ensembl"/>
        </authorList>
    </citation>
    <scope>IDENTIFICATION</scope>
    <source>
        <strain evidence="1">breed Abyssinian</strain>
    </source>
</reference>
<protein>
    <recommendedName>
        <fullName evidence="3">Alpha and gamma adaptin binding protein</fullName>
    </recommendedName>
</protein>
<dbReference type="Pfam" id="PF10199">
    <property type="entry name" value="Adaptin_binding"/>
    <property type="match status" value="1"/>
</dbReference>
<evidence type="ECO:0000313" key="1">
    <source>
        <dbReference type="Ensembl" id="ENSFCTP00005058048.1"/>
    </source>
</evidence>
<organism evidence="1 2">
    <name type="scientific">Felis catus</name>
    <name type="common">Cat</name>
    <name type="synonym">Felis silvestris catus</name>
    <dbReference type="NCBI Taxonomy" id="9685"/>
    <lineage>
        <taxon>Eukaryota</taxon>
        <taxon>Metazoa</taxon>
        <taxon>Chordata</taxon>
        <taxon>Craniata</taxon>
        <taxon>Vertebrata</taxon>
        <taxon>Euteleostomi</taxon>
        <taxon>Mammalia</taxon>
        <taxon>Eutheria</taxon>
        <taxon>Laurasiatheria</taxon>
        <taxon>Carnivora</taxon>
        <taxon>Feliformia</taxon>
        <taxon>Felidae</taxon>
        <taxon>Felinae</taxon>
        <taxon>Felis</taxon>
    </lineage>
</organism>
<gene>
    <name evidence="1" type="primary">AAGAB</name>
</gene>
<proteinExistence type="predicted"/>
<evidence type="ECO:0000313" key="2">
    <source>
        <dbReference type="Proteomes" id="UP000823872"/>
    </source>
</evidence>